<proteinExistence type="predicted"/>
<gene>
    <name evidence="2" type="ORF">S01H4_08392</name>
</gene>
<dbReference type="EMBL" id="BART01002875">
    <property type="protein sequence ID" value="GAG69349.1"/>
    <property type="molecule type" value="Genomic_DNA"/>
</dbReference>
<feature type="domain" description="PD-(D/E)XK endonuclease-like" evidence="1">
    <location>
        <begin position="8"/>
        <end position="131"/>
    </location>
</feature>
<organism evidence="2">
    <name type="scientific">marine sediment metagenome</name>
    <dbReference type="NCBI Taxonomy" id="412755"/>
    <lineage>
        <taxon>unclassified sequences</taxon>
        <taxon>metagenomes</taxon>
        <taxon>ecological metagenomes</taxon>
    </lineage>
</organism>
<sequence>FSFSLDGNRFSGRIDQINQIENGVELIDYKSSKTPIKIEDAKTDLQLGIYLLASLLSPQLKDIKDFIKRMYYLYIPQKNKTIREQDVSESRINQIKHEIKKLIKEIINENFPAYPRDFSICRFCDYKLICPRFYGHY</sequence>
<comment type="caution">
    <text evidence="2">The sequence shown here is derived from an EMBL/GenBank/DDBJ whole genome shotgun (WGS) entry which is preliminary data.</text>
</comment>
<dbReference type="InterPro" id="IPR038726">
    <property type="entry name" value="PDDEXK_AddAB-type"/>
</dbReference>
<feature type="non-terminal residue" evidence="2">
    <location>
        <position position="1"/>
    </location>
</feature>
<reference evidence="2" key="1">
    <citation type="journal article" date="2014" name="Front. Microbiol.">
        <title>High frequency of phylogenetically diverse reductive dehalogenase-homologous genes in deep subseafloor sedimentary metagenomes.</title>
        <authorList>
            <person name="Kawai M."/>
            <person name="Futagami T."/>
            <person name="Toyoda A."/>
            <person name="Takaki Y."/>
            <person name="Nishi S."/>
            <person name="Hori S."/>
            <person name="Arai W."/>
            <person name="Tsubouchi T."/>
            <person name="Morono Y."/>
            <person name="Uchiyama I."/>
            <person name="Ito T."/>
            <person name="Fujiyama A."/>
            <person name="Inagaki F."/>
            <person name="Takami H."/>
        </authorList>
    </citation>
    <scope>NUCLEOTIDE SEQUENCE</scope>
    <source>
        <strain evidence="2">Expedition CK06-06</strain>
    </source>
</reference>
<name>X0ZIZ4_9ZZZZ</name>
<evidence type="ECO:0000313" key="2">
    <source>
        <dbReference type="EMBL" id="GAG69349.1"/>
    </source>
</evidence>
<dbReference type="InterPro" id="IPR011604">
    <property type="entry name" value="PDDEXK-like_dom_sf"/>
</dbReference>
<protein>
    <recommendedName>
        <fullName evidence="1">PD-(D/E)XK endonuclease-like domain-containing protein</fullName>
    </recommendedName>
</protein>
<accession>X0ZIZ4</accession>
<dbReference type="Gene3D" id="3.90.320.10">
    <property type="match status" value="1"/>
</dbReference>
<dbReference type="Pfam" id="PF12705">
    <property type="entry name" value="PDDEXK_1"/>
    <property type="match status" value="1"/>
</dbReference>
<evidence type="ECO:0000259" key="1">
    <source>
        <dbReference type="Pfam" id="PF12705"/>
    </source>
</evidence>
<dbReference type="AlphaFoldDB" id="X0ZIZ4"/>